<evidence type="ECO:0000256" key="1">
    <source>
        <dbReference type="ARBA" id="ARBA00005896"/>
    </source>
</evidence>
<dbReference type="InterPro" id="IPR042098">
    <property type="entry name" value="TauD-like_sf"/>
</dbReference>
<evidence type="ECO:0000313" key="7">
    <source>
        <dbReference type="EMBL" id="CBH50153.1"/>
    </source>
</evidence>
<dbReference type="GO" id="GO:0005737">
    <property type="term" value="C:cytoplasm"/>
    <property type="evidence" value="ECO:0007669"/>
    <property type="project" value="TreeGrafter"/>
</dbReference>
<reference evidence="7" key="1">
    <citation type="journal article" date="2010" name="PLoS Genet.">
        <title>The genome of a pathogenic rhodococcus: cooptive virulence underpinned by key gene acquisitions.</title>
        <authorList>
            <person name="Letek M."/>
            <person name="Gonzalez P."/>
            <person name="Macarthur I."/>
            <person name="Rodriguez H."/>
            <person name="Freeman T.C."/>
            <person name="Valero-Rello A."/>
            <person name="Blanco M."/>
            <person name="Buckley T."/>
            <person name="Cherevach I."/>
            <person name="Fahey R."/>
            <person name="Hapeshi A."/>
            <person name="Holdstock J."/>
            <person name="Leadon D."/>
            <person name="Navas J."/>
            <person name="Ocampo A."/>
            <person name="Quail M.A."/>
            <person name="Sanders M."/>
            <person name="Scortti M.M."/>
            <person name="Prescott J.F."/>
            <person name="Fogarty U."/>
            <person name="Meijer W.G."/>
            <person name="Parkhill J."/>
            <person name="Bentley S.D."/>
            <person name="Vazquez-Boland J.A."/>
        </authorList>
    </citation>
    <scope>NUCLEOTIDE SEQUENCE [LARGE SCALE GENOMIC DNA]</scope>
    <source>
        <strain evidence="7 8">103S</strain>
    </source>
</reference>
<dbReference type="EMBL" id="FN563149">
    <property type="protein sequence ID" value="CBH50153.1"/>
    <property type="molecule type" value="Genomic_DNA"/>
</dbReference>
<evidence type="ECO:0000259" key="6">
    <source>
        <dbReference type="Pfam" id="PF02668"/>
    </source>
</evidence>
<evidence type="ECO:0000256" key="5">
    <source>
        <dbReference type="ARBA" id="ARBA00023004"/>
    </source>
</evidence>
<evidence type="ECO:0000256" key="2">
    <source>
        <dbReference type="ARBA" id="ARBA00022723"/>
    </source>
</evidence>
<organism evidence="7">
    <name type="scientific">Rhodococcus hoagii (strain 103S)</name>
    <name type="common">Rhodococcus equi</name>
    <dbReference type="NCBI Taxonomy" id="685727"/>
    <lineage>
        <taxon>Bacteria</taxon>
        <taxon>Bacillati</taxon>
        <taxon>Actinomycetota</taxon>
        <taxon>Actinomycetes</taxon>
        <taxon>Mycobacteriales</taxon>
        <taxon>Nocardiaceae</taxon>
        <taxon>Prescottella</taxon>
    </lineage>
</organism>
<dbReference type="SUPFAM" id="SSF51197">
    <property type="entry name" value="Clavaminate synthase-like"/>
    <property type="match status" value="1"/>
</dbReference>
<keyword evidence="4" id="KW-0560">Oxidoreductase</keyword>
<evidence type="ECO:0000313" key="8">
    <source>
        <dbReference type="Proteomes" id="UP000006892"/>
    </source>
</evidence>
<dbReference type="Proteomes" id="UP001154400">
    <property type="component" value="Chromosome"/>
</dbReference>
<keyword evidence="2" id="KW-0479">Metal-binding</keyword>
<dbReference type="Gene3D" id="3.60.130.10">
    <property type="entry name" value="Clavaminate synthase-like"/>
    <property type="match status" value="1"/>
</dbReference>
<comment type="similarity">
    <text evidence="1">Belongs to the TfdA dioxygenase family.</text>
</comment>
<feature type="domain" description="TauD/TfdA-like" evidence="6">
    <location>
        <begin position="5"/>
        <end position="269"/>
    </location>
</feature>
<dbReference type="GO" id="GO:0046872">
    <property type="term" value="F:metal ion binding"/>
    <property type="evidence" value="ECO:0007669"/>
    <property type="project" value="UniProtKB-KW"/>
</dbReference>
<keyword evidence="5" id="KW-0408">Iron</keyword>
<accession>A0A3S5YC46</accession>
<protein>
    <submittedName>
        <fullName evidence="7">Taurine dioxygenase</fullName>
    </submittedName>
</protein>
<dbReference type="RefSeq" id="WP_013417290.1">
    <property type="nucleotide sequence ID" value="NC_014659.1"/>
</dbReference>
<dbReference type="InterPro" id="IPR003819">
    <property type="entry name" value="TauD/TfdA-like"/>
</dbReference>
<dbReference type="InterPro" id="IPR051323">
    <property type="entry name" value="AtsK-like"/>
</dbReference>
<dbReference type="AlphaFoldDB" id="A0A3S5YC46"/>
<sequence length="295" mass="33050">MAIEISALTTAIGAEIRGVDLRTCDEATFADVRDALHEYQVVFVRGAHLDADDHLAVARRFGVPSIFPIARLQGATEPSLQVISDGPDSPPTAEMWHTDVTWISTPPRYALLCGEVIPDAGGDTLWASMTAAHDALSPTMQNMLAGLEVEHTTDSFVESILERGHDSPQAQALADRLRATYPRTVVHPLIRTHPENGRRILFIGGPSMHRIKGMRRDESDALLGFLRNYVTDERFQCRWRWSPGDLAIWDERSTMHRAAADHFPRYRTVRRIEIDGDRPYFDHSNRSDRASSKAS</sequence>
<dbReference type="PANTHER" id="PTHR30468">
    <property type="entry name" value="ALPHA-KETOGLUTARATE-DEPENDENT SULFONATE DIOXYGENASE"/>
    <property type="match status" value="1"/>
</dbReference>
<evidence type="ECO:0000256" key="4">
    <source>
        <dbReference type="ARBA" id="ARBA00023002"/>
    </source>
</evidence>
<gene>
    <name evidence="7" type="ordered locus">REQ_41850</name>
</gene>
<evidence type="ECO:0000256" key="3">
    <source>
        <dbReference type="ARBA" id="ARBA00022964"/>
    </source>
</evidence>
<proteinExistence type="inferred from homology"/>
<dbReference type="Pfam" id="PF02668">
    <property type="entry name" value="TauD"/>
    <property type="match status" value="1"/>
</dbReference>
<name>A0A3S5YC46_RHOH1</name>
<dbReference type="GeneID" id="57579801"/>
<dbReference type="GO" id="GO:0016706">
    <property type="term" value="F:2-oxoglutarate-dependent dioxygenase activity"/>
    <property type="evidence" value="ECO:0007669"/>
    <property type="project" value="TreeGrafter"/>
</dbReference>
<dbReference type="KEGG" id="req:REQ_41850"/>
<keyword evidence="3 7" id="KW-0223">Dioxygenase</keyword>
<dbReference type="PANTHER" id="PTHR30468:SF1">
    <property type="entry name" value="ALPHA-KETOGLUTARATE-DEPENDENT SULFONATE DIOXYGENASE"/>
    <property type="match status" value="1"/>
</dbReference>